<feature type="compositionally biased region" description="Basic and acidic residues" evidence="1">
    <location>
        <begin position="266"/>
        <end position="275"/>
    </location>
</feature>
<dbReference type="RefSeq" id="WP_143095792.1">
    <property type="nucleotide sequence ID" value="NZ_FOKW01000001.1"/>
</dbReference>
<evidence type="ECO:0000313" key="2">
    <source>
        <dbReference type="EMBL" id="SFB69085.1"/>
    </source>
</evidence>
<name>A0A1I1D2D5_NATHA</name>
<keyword evidence="3" id="KW-1185">Reference proteome</keyword>
<dbReference type="Proteomes" id="UP000199161">
    <property type="component" value="Unassembled WGS sequence"/>
</dbReference>
<evidence type="ECO:0000256" key="1">
    <source>
        <dbReference type="SAM" id="MobiDB-lite"/>
    </source>
</evidence>
<organism evidence="2 3">
    <name type="scientific">Natronobacterium haloterrestre</name>
    <name type="common">Halobiforma haloterrestris</name>
    <dbReference type="NCBI Taxonomy" id="148448"/>
    <lineage>
        <taxon>Archaea</taxon>
        <taxon>Methanobacteriati</taxon>
        <taxon>Methanobacteriota</taxon>
        <taxon>Stenosarchaea group</taxon>
        <taxon>Halobacteria</taxon>
        <taxon>Halobacteriales</taxon>
        <taxon>Natrialbaceae</taxon>
        <taxon>Natronobacterium</taxon>
    </lineage>
</organism>
<dbReference type="InterPro" id="IPR006311">
    <property type="entry name" value="TAT_signal"/>
</dbReference>
<gene>
    <name evidence="2" type="ORF">SAMN05444422_101215</name>
</gene>
<accession>A0A1I1D2D5</accession>
<dbReference type="AlphaFoldDB" id="A0A1I1D2D5"/>
<dbReference type="OrthoDB" id="379712at2157"/>
<feature type="region of interest" description="Disordered" evidence="1">
    <location>
        <begin position="315"/>
        <end position="350"/>
    </location>
</feature>
<feature type="region of interest" description="Disordered" evidence="1">
    <location>
        <begin position="255"/>
        <end position="275"/>
    </location>
</feature>
<protein>
    <submittedName>
        <fullName evidence="2">Uncharacterized protein</fullName>
    </submittedName>
</protein>
<evidence type="ECO:0000313" key="3">
    <source>
        <dbReference type="Proteomes" id="UP000199161"/>
    </source>
</evidence>
<proteinExistence type="predicted"/>
<sequence>MSDQNDNGLNRRSALASIAASTVTLPSLAAADAETKSDWDCNSDCPQEEIKVKELYLPDPTGSNKEREGSVAIHWKSSGYSTEQSAWIHVFSVSGGAASTSELVSGGYIYGQQYRLESSGGDIQPSTQSNRHGQYPCDDNDETIPGWGQPLVEAAIGTISVGASWFLAVNESLREKMGHRPDGFDIFADGFEYGDMATSLTSPRAWSECSFFHRAEFQTTSLSSSIDVTLGICTHDSAAATTWKNLEGSLEFFADDEPEYTPDSDPDPHPEDLPPELVRKYGIKEVSDKNVTINGRGEDGQEEYSIDYVATNSPLSTADFEVVTKEEKDMDDPNSERYRDNQGEDPPSDY</sequence>
<reference evidence="3" key="1">
    <citation type="submission" date="2016-10" db="EMBL/GenBank/DDBJ databases">
        <authorList>
            <person name="Varghese N."/>
            <person name="Submissions S."/>
        </authorList>
    </citation>
    <scope>NUCLEOTIDE SEQUENCE [LARGE SCALE GENOMIC DNA]</scope>
    <source>
        <strain evidence="3">DSM 13078</strain>
    </source>
</reference>
<feature type="compositionally biased region" description="Acidic residues" evidence="1">
    <location>
        <begin position="255"/>
        <end position="265"/>
    </location>
</feature>
<dbReference type="EMBL" id="FOKW01000001">
    <property type="protein sequence ID" value="SFB69085.1"/>
    <property type="molecule type" value="Genomic_DNA"/>
</dbReference>
<dbReference type="PROSITE" id="PS51318">
    <property type="entry name" value="TAT"/>
    <property type="match status" value="1"/>
</dbReference>